<accession>A0ABU4SUN7</accession>
<dbReference type="Pfam" id="PF00652">
    <property type="entry name" value="Ricin_B_lectin"/>
    <property type="match status" value="1"/>
</dbReference>
<comment type="caution">
    <text evidence="4">The sequence shown here is derived from an EMBL/GenBank/DDBJ whole genome shotgun (WGS) entry which is preliminary data.</text>
</comment>
<dbReference type="EMBL" id="JAXAVW010000003">
    <property type="protein sequence ID" value="MDX8029599.1"/>
    <property type="molecule type" value="Genomic_DNA"/>
</dbReference>
<feature type="transmembrane region" description="Helical" evidence="2">
    <location>
        <begin position="37"/>
        <end position="57"/>
    </location>
</feature>
<dbReference type="Proteomes" id="UP001285521">
    <property type="component" value="Unassembled WGS sequence"/>
</dbReference>
<keyword evidence="2" id="KW-0812">Transmembrane</keyword>
<dbReference type="SUPFAM" id="SSF50370">
    <property type="entry name" value="Ricin B-like lectins"/>
    <property type="match status" value="1"/>
</dbReference>
<feature type="region of interest" description="Disordered" evidence="1">
    <location>
        <begin position="61"/>
        <end position="115"/>
    </location>
</feature>
<evidence type="ECO:0000256" key="1">
    <source>
        <dbReference type="SAM" id="MobiDB-lite"/>
    </source>
</evidence>
<dbReference type="PROSITE" id="PS50231">
    <property type="entry name" value="RICIN_B_LECTIN"/>
    <property type="match status" value="1"/>
</dbReference>
<feature type="domain" description="Ricin B lectin" evidence="3">
    <location>
        <begin position="167"/>
        <end position="250"/>
    </location>
</feature>
<proteinExistence type="predicted"/>
<evidence type="ECO:0000313" key="4">
    <source>
        <dbReference type="EMBL" id="MDX8029599.1"/>
    </source>
</evidence>
<protein>
    <submittedName>
        <fullName evidence="4">Ricin-type beta-trefoil lectin domain protein</fullName>
    </submittedName>
</protein>
<organism evidence="4 5">
    <name type="scientific">Lentzea miocenica</name>
    <dbReference type="NCBI Taxonomy" id="3095431"/>
    <lineage>
        <taxon>Bacteria</taxon>
        <taxon>Bacillati</taxon>
        <taxon>Actinomycetota</taxon>
        <taxon>Actinomycetes</taxon>
        <taxon>Pseudonocardiales</taxon>
        <taxon>Pseudonocardiaceae</taxon>
        <taxon>Lentzea</taxon>
    </lineage>
</organism>
<name>A0ABU4SUN7_9PSEU</name>
<keyword evidence="2" id="KW-0472">Membrane</keyword>
<dbReference type="RefSeq" id="WP_319964598.1">
    <property type="nucleotide sequence ID" value="NZ_JAXAVW010000003.1"/>
</dbReference>
<evidence type="ECO:0000256" key="2">
    <source>
        <dbReference type="SAM" id="Phobius"/>
    </source>
</evidence>
<dbReference type="InterPro" id="IPR035992">
    <property type="entry name" value="Ricin_B-like_lectins"/>
</dbReference>
<feature type="compositionally biased region" description="Low complexity" evidence="1">
    <location>
        <begin position="82"/>
        <end position="96"/>
    </location>
</feature>
<evidence type="ECO:0000259" key="3">
    <source>
        <dbReference type="Pfam" id="PF00652"/>
    </source>
</evidence>
<evidence type="ECO:0000313" key="5">
    <source>
        <dbReference type="Proteomes" id="UP001285521"/>
    </source>
</evidence>
<reference evidence="4 5" key="2">
    <citation type="submission" date="2023-11" db="EMBL/GenBank/DDBJ databases">
        <authorList>
            <person name="Lara A.C."/>
            <person name="Chronakova A."/>
        </authorList>
    </citation>
    <scope>NUCLEOTIDE SEQUENCE [LARGE SCALE GENOMIC DNA]</scope>
    <source>
        <strain evidence="4 5">BCCO 10_0856</strain>
    </source>
</reference>
<dbReference type="CDD" id="cd00161">
    <property type="entry name" value="beta-trefoil_Ricin-like"/>
    <property type="match status" value="1"/>
</dbReference>
<sequence length="252" mass="26293">MADETSNSMSGENNGTSFMAGEVHGNVTFHSPRRRSVMAFGGVALGAVVLAAVFVAGTRFDDRPAPDAATTSTTPPPPSSAPPATTTTAVQAATTKPPSPVPQPPAPKPADDGPGYLLIAGNTGEVVDTTGITLDALLVARKAEGAYEADVQRSWVREFSSATPDLFRFRNARKNLCLETETGAAVRGEPMRLADCSWERTHQLWRAKNSGQAASAVSGECLGPGEASPPFGTSVVVTACQDGPAQRWQISR</sequence>
<dbReference type="Gene3D" id="2.80.10.50">
    <property type="match status" value="1"/>
</dbReference>
<reference evidence="4 5" key="1">
    <citation type="submission" date="2023-11" db="EMBL/GenBank/DDBJ databases">
        <title>Lentzea sokolovensis, sp. nov., Lentzea kristufkii, sp. nov., and Lentzea miocenensis, sp. nov., rare actinobacteria from Sokolov Coal Basin, Miocene lacustrine sediment, Czech Republic.</title>
        <authorList>
            <person name="Lara A."/>
            <person name="Kotroba L."/>
            <person name="Nouioui I."/>
            <person name="Neumann-Schaal M."/>
            <person name="Mast Y."/>
            <person name="Chronakova A."/>
        </authorList>
    </citation>
    <scope>NUCLEOTIDE SEQUENCE [LARGE SCALE GENOMIC DNA]</scope>
    <source>
        <strain evidence="4 5">BCCO 10_0856</strain>
    </source>
</reference>
<dbReference type="InterPro" id="IPR000772">
    <property type="entry name" value="Ricin_B_lectin"/>
</dbReference>
<keyword evidence="5" id="KW-1185">Reference proteome</keyword>
<feature type="compositionally biased region" description="Pro residues" evidence="1">
    <location>
        <begin position="97"/>
        <end position="108"/>
    </location>
</feature>
<gene>
    <name evidence="4" type="ORF">SK803_05220</name>
</gene>
<keyword evidence="2" id="KW-1133">Transmembrane helix</keyword>